<dbReference type="EMBL" id="BPMS01000008">
    <property type="protein sequence ID" value="GIZ88988.1"/>
    <property type="molecule type" value="Genomic_DNA"/>
</dbReference>
<comment type="similarity">
    <text evidence="1">Belongs to the YciI family.</text>
</comment>
<evidence type="ECO:0000313" key="3">
    <source>
        <dbReference type="EMBL" id="GIZ88988.1"/>
    </source>
</evidence>
<dbReference type="InterPro" id="IPR005545">
    <property type="entry name" value="YCII"/>
</dbReference>
<protein>
    <recommendedName>
        <fullName evidence="2">YCII-related domain-containing protein</fullName>
    </recommendedName>
</protein>
<evidence type="ECO:0000256" key="1">
    <source>
        <dbReference type="ARBA" id="ARBA00007689"/>
    </source>
</evidence>
<feature type="domain" description="YCII-related" evidence="2">
    <location>
        <begin position="1"/>
        <end position="114"/>
    </location>
</feature>
<organism evidence="3 5">
    <name type="scientific">Aquipseudomonas alcaligenes</name>
    <name type="common">Pseudomonas alcaligenes</name>
    <dbReference type="NCBI Taxonomy" id="43263"/>
    <lineage>
        <taxon>Bacteria</taxon>
        <taxon>Pseudomonadati</taxon>
        <taxon>Pseudomonadota</taxon>
        <taxon>Gammaproteobacteria</taxon>
        <taxon>Pseudomonadales</taxon>
        <taxon>Pseudomonadaceae</taxon>
        <taxon>Aquipseudomonas</taxon>
    </lineage>
</organism>
<dbReference type="Pfam" id="PF03795">
    <property type="entry name" value="YCII"/>
    <property type="match status" value="1"/>
</dbReference>
<dbReference type="InterPro" id="IPR011008">
    <property type="entry name" value="Dimeric_a/b-barrel"/>
</dbReference>
<dbReference type="AlphaFoldDB" id="A0AA37CF49"/>
<dbReference type="Gene3D" id="3.30.70.1060">
    <property type="entry name" value="Dimeric alpha+beta barrel"/>
    <property type="match status" value="1"/>
</dbReference>
<dbReference type="PANTHER" id="PTHR35174">
    <property type="entry name" value="BLL7171 PROTEIN-RELATED"/>
    <property type="match status" value="1"/>
</dbReference>
<reference evidence="3 6" key="1">
    <citation type="submission" date="2021-07" db="EMBL/GenBank/DDBJ databases">
        <title>Whole genome sequencing of carbapenem-resistant Pseudomonas spp. isolated in Japan.</title>
        <authorList>
            <person name="Suzuki M."/>
            <person name="Maehana S."/>
            <person name="Kitasato H."/>
        </authorList>
    </citation>
    <scope>NUCLEOTIDE SEQUENCE</scope>
    <source>
        <strain evidence="3">KAM435</strain>
        <strain evidence="4 6">KAM436</strain>
    </source>
</reference>
<dbReference type="Proteomes" id="UP000887228">
    <property type="component" value="Unassembled WGS sequence"/>
</dbReference>
<dbReference type="PANTHER" id="PTHR35174:SF4">
    <property type="entry name" value="BLL7163 PROTEIN"/>
    <property type="match status" value="1"/>
</dbReference>
<accession>A0AA37CF49</accession>
<evidence type="ECO:0000313" key="4">
    <source>
        <dbReference type="EMBL" id="GIZ93041.1"/>
    </source>
</evidence>
<evidence type="ECO:0000313" key="5">
    <source>
        <dbReference type="Proteomes" id="UP000887212"/>
    </source>
</evidence>
<dbReference type="Proteomes" id="UP000887212">
    <property type="component" value="Unassembled WGS sequence"/>
</dbReference>
<gene>
    <name evidence="3" type="ORF">KAM435_23150</name>
    <name evidence="4" type="ORF">KAM436_20090</name>
</gene>
<comment type="caution">
    <text evidence="3">The sequence shown here is derived from an EMBL/GenBank/DDBJ whole genome shotgun (WGS) entry which is preliminary data.</text>
</comment>
<evidence type="ECO:0000313" key="6">
    <source>
        <dbReference type="Proteomes" id="UP000887228"/>
    </source>
</evidence>
<proteinExistence type="inferred from homology"/>
<dbReference type="EMBL" id="BPMT01000006">
    <property type="protein sequence ID" value="GIZ93041.1"/>
    <property type="molecule type" value="Genomic_DNA"/>
</dbReference>
<name>A0AA37CF49_AQUAC</name>
<evidence type="ECO:0000259" key="2">
    <source>
        <dbReference type="Pfam" id="PF03795"/>
    </source>
</evidence>
<dbReference type="RefSeq" id="WP_203791925.1">
    <property type="nucleotide sequence ID" value="NZ_AP024354.1"/>
</dbReference>
<sequence length="140" mass="15637">MRFMVIVKATEDSENGVMPSEELLAAMGRYNEELAAAGIMQAGEGLHPSSRGVRVRFSGADRSVIDGPFAETKELIAGFWLWEVASLAECVEWVKRCPNPMPGDSEIEIRQVFEAEDFGAEFTPELREQEKRLRARMAAE</sequence>
<dbReference type="SUPFAM" id="SSF54909">
    <property type="entry name" value="Dimeric alpha+beta barrel"/>
    <property type="match status" value="1"/>
</dbReference>